<evidence type="ECO:0000313" key="3">
    <source>
        <dbReference type="Proteomes" id="UP000724657"/>
    </source>
</evidence>
<accession>A0A9E2KXG9</accession>
<gene>
    <name evidence="2" type="ORF">IAA47_04760</name>
</gene>
<sequence>MLRAKQINKEIIITLILYIFYFGWWYYFAYLHTDSEDVKNFKYILGLPEWFFYSCVLGLIVINILVFIVVTFFFKNTSLEEEEKC</sequence>
<protein>
    <submittedName>
        <fullName evidence="2">YhdT family protein</fullName>
    </submittedName>
</protein>
<evidence type="ECO:0000313" key="2">
    <source>
        <dbReference type="EMBL" id="MBU3842282.1"/>
    </source>
</evidence>
<feature type="transmembrane region" description="Helical" evidence="1">
    <location>
        <begin position="12"/>
        <end position="30"/>
    </location>
</feature>
<dbReference type="AlphaFoldDB" id="A0A9E2KXG9"/>
<reference evidence="2" key="1">
    <citation type="journal article" date="2021" name="PeerJ">
        <title>Extensive microbial diversity within the chicken gut microbiome revealed by metagenomics and culture.</title>
        <authorList>
            <person name="Gilroy R."/>
            <person name="Ravi A."/>
            <person name="Getino M."/>
            <person name="Pursley I."/>
            <person name="Horton D.L."/>
            <person name="Alikhan N.F."/>
            <person name="Baker D."/>
            <person name="Gharbi K."/>
            <person name="Hall N."/>
            <person name="Watson M."/>
            <person name="Adriaenssens E.M."/>
            <person name="Foster-Nyarko E."/>
            <person name="Jarju S."/>
            <person name="Secka A."/>
            <person name="Antonio M."/>
            <person name="Oren A."/>
            <person name="Chaudhuri R.R."/>
            <person name="La Ragione R."/>
            <person name="Hildebrand F."/>
            <person name="Pallen M.J."/>
        </authorList>
    </citation>
    <scope>NUCLEOTIDE SEQUENCE</scope>
    <source>
        <strain evidence="2">A6-441</strain>
    </source>
</reference>
<feature type="transmembrane region" description="Helical" evidence="1">
    <location>
        <begin position="50"/>
        <end position="74"/>
    </location>
</feature>
<dbReference type="EMBL" id="JAHLFN010000041">
    <property type="protein sequence ID" value="MBU3842282.1"/>
    <property type="molecule type" value="Genomic_DNA"/>
</dbReference>
<reference evidence="2" key="2">
    <citation type="submission" date="2021-04" db="EMBL/GenBank/DDBJ databases">
        <authorList>
            <person name="Gilroy R."/>
        </authorList>
    </citation>
    <scope>NUCLEOTIDE SEQUENCE</scope>
    <source>
        <strain evidence="2">A6-441</strain>
    </source>
</reference>
<comment type="caution">
    <text evidence="2">The sequence shown here is derived from an EMBL/GenBank/DDBJ whole genome shotgun (WGS) entry which is preliminary data.</text>
</comment>
<dbReference type="PANTHER" id="PTHR39174">
    <property type="entry name" value="INNER MEMBRANE PROTEIN-RELATED"/>
    <property type="match status" value="1"/>
</dbReference>
<name>A0A9E2KXG9_9FUSO</name>
<keyword evidence="1" id="KW-1133">Transmembrane helix</keyword>
<dbReference type="Proteomes" id="UP000724657">
    <property type="component" value="Unassembled WGS sequence"/>
</dbReference>
<evidence type="ECO:0000256" key="1">
    <source>
        <dbReference type="SAM" id="Phobius"/>
    </source>
</evidence>
<dbReference type="PANTHER" id="PTHR39174:SF1">
    <property type="entry name" value="INNER MEMBRANE PROTEIN"/>
    <property type="match status" value="1"/>
</dbReference>
<keyword evidence="1" id="KW-0472">Membrane</keyword>
<organism evidence="2 3">
    <name type="scientific">Candidatus Fusobacterium pullicola</name>
    <dbReference type="NCBI Taxonomy" id="2838601"/>
    <lineage>
        <taxon>Bacteria</taxon>
        <taxon>Fusobacteriati</taxon>
        <taxon>Fusobacteriota</taxon>
        <taxon>Fusobacteriia</taxon>
        <taxon>Fusobacteriales</taxon>
        <taxon>Fusobacteriaceae</taxon>
        <taxon>Fusobacterium</taxon>
    </lineage>
</organism>
<proteinExistence type="predicted"/>
<keyword evidence="1" id="KW-0812">Transmembrane</keyword>
<dbReference type="Pfam" id="PF06196">
    <property type="entry name" value="DUF997"/>
    <property type="match status" value="1"/>
</dbReference>
<dbReference type="InterPro" id="IPR010398">
    <property type="entry name" value="DUF997"/>
</dbReference>